<proteinExistence type="predicted"/>
<evidence type="ECO:0000313" key="2">
    <source>
        <dbReference type="EMBL" id="EJX02925.1"/>
    </source>
</evidence>
<gene>
    <name evidence="2" type="ORF">EVA_08970</name>
</gene>
<sequence>TEQTEAALAAAEQQSTGSYVEDPKAFAAAIKSVLGDAVNEETLVRLLERGQMQGKSQIELGTGTKRISREDKKNSNR</sequence>
<reference evidence="2" key="1">
    <citation type="journal article" date="2012" name="PLoS ONE">
        <title>Gene sets for utilization of primary and secondary nutrition supplies in the distal gut of endangered iberian lynx.</title>
        <authorList>
            <person name="Alcaide M."/>
            <person name="Messina E."/>
            <person name="Richter M."/>
            <person name="Bargiela R."/>
            <person name="Peplies J."/>
            <person name="Huws S.A."/>
            <person name="Newbold C.J."/>
            <person name="Golyshin P.N."/>
            <person name="Simon M.A."/>
            <person name="Lopez G."/>
            <person name="Yakimov M.M."/>
            <person name="Ferrer M."/>
        </authorList>
    </citation>
    <scope>NUCLEOTIDE SEQUENCE</scope>
</reference>
<accession>J9GRX5</accession>
<comment type="caution">
    <text evidence="2">The sequence shown here is derived from an EMBL/GenBank/DDBJ whole genome shotgun (WGS) entry which is preliminary data.</text>
</comment>
<feature type="non-terminal residue" evidence="2">
    <location>
        <position position="1"/>
    </location>
</feature>
<feature type="region of interest" description="Disordered" evidence="1">
    <location>
        <begin position="54"/>
        <end position="77"/>
    </location>
</feature>
<organism evidence="2">
    <name type="scientific">gut metagenome</name>
    <dbReference type="NCBI Taxonomy" id="749906"/>
    <lineage>
        <taxon>unclassified sequences</taxon>
        <taxon>metagenomes</taxon>
        <taxon>organismal metagenomes</taxon>
    </lineage>
</organism>
<name>J9GRX5_9ZZZZ</name>
<evidence type="ECO:0000256" key="1">
    <source>
        <dbReference type="SAM" id="MobiDB-lite"/>
    </source>
</evidence>
<dbReference type="AlphaFoldDB" id="J9GRX5"/>
<protein>
    <submittedName>
        <fullName evidence="2">Uncharacterized protein</fullName>
    </submittedName>
</protein>
<feature type="compositionally biased region" description="Basic and acidic residues" evidence="1">
    <location>
        <begin position="67"/>
        <end position="77"/>
    </location>
</feature>
<dbReference type="EMBL" id="AMCI01002360">
    <property type="protein sequence ID" value="EJX02925.1"/>
    <property type="molecule type" value="Genomic_DNA"/>
</dbReference>